<evidence type="ECO:0000256" key="4">
    <source>
        <dbReference type="ARBA" id="ARBA00022475"/>
    </source>
</evidence>
<keyword evidence="14" id="KW-1185">Reference proteome</keyword>
<name>A0A1G6N2S2_9BACL</name>
<evidence type="ECO:0000256" key="3">
    <source>
        <dbReference type="ARBA" id="ARBA00022448"/>
    </source>
</evidence>
<evidence type="ECO:0000256" key="11">
    <source>
        <dbReference type="RuleBase" id="RU362091"/>
    </source>
</evidence>
<dbReference type="PANTHER" id="PTHR48086:SF6">
    <property type="entry name" value="CATION_ACETATE SYMPORTER ACTP"/>
    <property type="match status" value="1"/>
</dbReference>
<evidence type="ECO:0000256" key="10">
    <source>
        <dbReference type="ARBA" id="ARBA00023136"/>
    </source>
</evidence>
<gene>
    <name evidence="13" type="ORF">SAMN04488112_11191</name>
</gene>
<feature type="transmembrane region" description="Helical" evidence="12">
    <location>
        <begin position="156"/>
        <end position="178"/>
    </location>
</feature>
<keyword evidence="10 12" id="KW-0472">Membrane</keyword>
<feature type="transmembrane region" description="Helical" evidence="12">
    <location>
        <begin position="406"/>
        <end position="429"/>
    </location>
</feature>
<dbReference type="CDD" id="cd11480">
    <property type="entry name" value="SLC5sbd_u4"/>
    <property type="match status" value="1"/>
</dbReference>
<evidence type="ECO:0000256" key="9">
    <source>
        <dbReference type="ARBA" id="ARBA00023065"/>
    </source>
</evidence>
<dbReference type="GO" id="GO:0015123">
    <property type="term" value="F:acetate transmembrane transporter activity"/>
    <property type="evidence" value="ECO:0007669"/>
    <property type="project" value="TreeGrafter"/>
</dbReference>
<keyword evidence="4" id="KW-1003">Cell membrane</keyword>
<dbReference type="InterPro" id="IPR018212">
    <property type="entry name" value="Na/solute_symporter_CS"/>
</dbReference>
<dbReference type="InterPro" id="IPR038377">
    <property type="entry name" value="Na/Glc_symporter_sf"/>
</dbReference>
<dbReference type="EMBL" id="FMZA01000011">
    <property type="protein sequence ID" value="SDC61526.1"/>
    <property type="molecule type" value="Genomic_DNA"/>
</dbReference>
<evidence type="ECO:0000256" key="2">
    <source>
        <dbReference type="ARBA" id="ARBA00006434"/>
    </source>
</evidence>
<dbReference type="GO" id="GO:0006811">
    <property type="term" value="P:monoatomic ion transport"/>
    <property type="evidence" value="ECO:0007669"/>
    <property type="project" value="UniProtKB-KW"/>
</dbReference>
<feature type="transmembrane region" description="Helical" evidence="12">
    <location>
        <begin position="475"/>
        <end position="497"/>
    </location>
</feature>
<dbReference type="InterPro" id="IPR001734">
    <property type="entry name" value="Na/solute_symporter"/>
</dbReference>
<dbReference type="STRING" id="1236220.SAMN04488112_11191"/>
<dbReference type="GO" id="GO:0015293">
    <property type="term" value="F:symporter activity"/>
    <property type="evidence" value="ECO:0007669"/>
    <property type="project" value="UniProtKB-KW"/>
</dbReference>
<feature type="transmembrane region" description="Helical" evidence="12">
    <location>
        <begin position="6"/>
        <end position="24"/>
    </location>
</feature>
<dbReference type="Proteomes" id="UP000199387">
    <property type="component" value="Unassembled WGS sequence"/>
</dbReference>
<dbReference type="Pfam" id="PF00474">
    <property type="entry name" value="SSF"/>
    <property type="match status" value="1"/>
</dbReference>
<keyword evidence="8" id="KW-0915">Sodium</keyword>
<evidence type="ECO:0000256" key="6">
    <source>
        <dbReference type="ARBA" id="ARBA00022847"/>
    </source>
</evidence>
<feature type="transmembrane region" description="Helical" evidence="12">
    <location>
        <begin position="245"/>
        <end position="267"/>
    </location>
</feature>
<keyword evidence="3" id="KW-0813">Transport</keyword>
<dbReference type="PROSITE" id="PS00456">
    <property type="entry name" value="NA_SOLUT_SYMP_1"/>
    <property type="match status" value="1"/>
</dbReference>
<dbReference type="NCBIfam" id="TIGR00813">
    <property type="entry name" value="sss"/>
    <property type="match status" value="1"/>
</dbReference>
<dbReference type="Gene3D" id="1.20.1730.10">
    <property type="entry name" value="Sodium/glucose cotransporter"/>
    <property type="match status" value="1"/>
</dbReference>
<dbReference type="PANTHER" id="PTHR48086">
    <property type="entry name" value="SODIUM/PROLINE SYMPORTER-RELATED"/>
    <property type="match status" value="1"/>
</dbReference>
<feature type="transmembrane region" description="Helical" evidence="12">
    <location>
        <begin position="127"/>
        <end position="144"/>
    </location>
</feature>
<feature type="transmembrane region" description="Helical" evidence="12">
    <location>
        <begin position="436"/>
        <end position="455"/>
    </location>
</feature>
<dbReference type="AlphaFoldDB" id="A0A1G6N2S2"/>
<dbReference type="OrthoDB" id="9814523at2"/>
<evidence type="ECO:0000256" key="12">
    <source>
        <dbReference type="SAM" id="Phobius"/>
    </source>
</evidence>
<evidence type="ECO:0000256" key="5">
    <source>
        <dbReference type="ARBA" id="ARBA00022692"/>
    </source>
</evidence>
<dbReference type="GO" id="GO:0005886">
    <property type="term" value="C:plasma membrane"/>
    <property type="evidence" value="ECO:0007669"/>
    <property type="project" value="UniProtKB-SubCell"/>
</dbReference>
<accession>A0A1G6N2S2</accession>
<protein>
    <submittedName>
        <fullName evidence="13">Cation/acetate symporter</fullName>
    </submittedName>
</protein>
<evidence type="ECO:0000313" key="14">
    <source>
        <dbReference type="Proteomes" id="UP000199387"/>
    </source>
</evidence>
<evidence type="ECO:0000313" key="13">
    <source>
        <dbReference type="EMBL" id="SDC61526.1"/>
    </source>
</evidence>
<sequence>MNLTYFLFFLCIVGCTLIITHWAARREQKTTHGVARREQTTYQFYTAAQSLTGFQNGMAIAGDYISAASFLGIAGAIALGGYDGFLYSIGFLVSYVVMLFVIAEPVHHLGTYSLGDVIAARFPDRKIRLTMAISAFTISILYMIPQLVASGLLLRLLLGIDYSISVLVIGSLMTVYVVYGGMTATSWVQIVKTVLLMSGTFLLSLIVLARFEWQVMHLLEFVKKGTPLGEQFFLPGNLFANPVEILSLNMALIFGTAGLPHILIRFFTVGNALEVRRSVITASWIIGLFYVMTLILGLGTVALVGWSRLVSVDSTGNLAAPLLAQVLGGDFLLAFISAIAFATIVAVVTGLVISATTSLAHDVYNHLVKRGSATEGEQLRVAKWTAAGIGVLATLFSLGLENINVAFLVSLTFVVAASSNLPVLLFTLYWKRFNAAGVMVGMTVGFVASFVLVLFGPHIMDPKSGWISRGALFPLYNPGLIAIPIGFLGAILGTLLTRKEADEDLYMQVFVKAQTGIQARGSRRWDS</sequence>
<dbReference type="PROSITE" id="PS50283">
    <property type="entry name" value="NA_SOLUT_SYMP_3"/>
    <property type="match status" value="1"/>
</dbReference>
<keyword evidence="6" id="KW-0769">Symport</keyword>
<dbReference type="InterPro" id="IPR050277">
    <property type="entry name" value="Sodium:Solute_Symporter"/>
</dbReference>
<feature type="transmembrane region" description="Helical" evidence="12">
    <location>
        <begin position="190"/>
        <end position="211"/>
    </location>
</feature>
<evidence type="ECO:0000256" key="1">
    <source>
        <dbReference type="ARBA" id="ARBA00004651"/>
    </source>
</evidence>
<feature type="transmembrane region" description="Helical" evidence="12">
    <location>
        <begin position="331"/>
        <end position="360"/>
    </location>
</feature>
<keyword evidence="5 12" id="KW-0812">Transmembrane</keyword>
<evidence type="ECO:0000256" key="7">
    <source>
        <dbReference type="ARBA" id="ARBA00022989"/>
    </source>
</evidence>
<dbReference type="RefSeq" id="WP_091570276.1">
    <property type="nucleotide sequence ID" value="NZ_FMZA01000011.1"/>
</dbReference>
<reference evidence="13 14" key="1">
    <citation type="submission" date="2016-10" db="EMBL/GenBank/DDBJ databases">
        <authorList>
            <person name="de Groot N.N."/>
        </authorList>
    </citation>
    <scope>NUCLEOTIDE SEQUENCE [LARGE SCALE GENOMIC DNA]</scope>
    <source>
        <strain evidence="13 14">DSM 45514</strain>
    </source>
</reference>
<keyword evidence="7 12" id="KW-1133">Transmembrane helix</keyword>
<proteinExistence type="inferred from homology"/>
<comment type="similarity">
    <text evidence="2 11">Belongs to the sodium:solute symporter (SSF) (TC 2.A.21) family.</text>
</comment>
<feature type="transmembrane region" description="Helical" evidence="12">
    <location>
        <begin position="85"/>
        <end position="106"/>
    </location>
</feature>
<organism evidence="13 14">
    <name type="scientific">Melghirimyces thermohalophilus</name>
    <dbReference type="NCBI Taxonomy" id="1236220"/>
    <lineage>
        <taxon>Bacteria</taxon>
        <taxon>Bacillati</taxon>
        <taxon>Bacillota</taxon>
        <taxon>Bacilli</taxon>
        <taxon>Bacillales</taxon>
        <taxon>Thermoactinomycetaceae</taxon>
        <taxon>Melghirimyces</taxon>
    </lineage>
</organism>
<dbReference type="GO" id="GO:0006847">
    <property type="term" value="P:plasma membrane acetate transport"/>
    <property type="evidence" value="ECO:0007669"/>
    <property type="project" value="TreeGrafter"/>
</dbReference>
<feature type="transmembrane region" description="Helical" evidence="12">
    <location>
        <begin position="279"/>
        <end position="306"/>
    </location>
</feature>
<feature type="transmembrane region" description="Helical" evidence="12">
    <location>
        <begin position="381"/>
        <end position="400"/>
    </location>
</feature>
<keyword evidence="9" id="KW-0406">Ion transport</keyword>
<feature type="transmembrane region" description="Helical" evidence="12">
    <location>
        <begin position="59"/>
        <end position="79"/>
    </location>
</feature>
<evidence type="ECO:0000256" key="8">
    <source>
        <dbReference type="ARBA" id="ARBA00023053"/>
    </source>
</evidence>
<comment type="subcellular location">
    <subcellularLocation>
        <location evidence="1">Cell membrane</location>
        <topology evidence="1">Multi-pass membrane protein</topology>
    </subcellularLocation>
</comment>